<keyword evidence="5" id="KW-0677">Repeat</keyword>
<evidence type="ECO:0000256" key="8">
    <source>
        <dbReference type="ARBA" id="ARBA00023264"/>
    </source>
</evidence>
<evidence type="ECO:0000256" key="10">
    <source>
        <dbReference type="RuleBase" id="RU365024"/>
    </source>
</evidence>
<proteinExistence type="inferred from homology"/>
<comment type="pathway">
    <text evidence="1 10">Phospholipid metabolism; phosphatidylglycerol biosynthesis; phosphatidylglycerol from CDP-diacylglycerol: step 1/2.</text>
</comment>
<keyword evidence="6 10" id="KW-0443">Lipid metabolism</keyword>
<dbReference type="PANTHER" id="PTHR12586">
    <property type="entry name" value="CDP-DIACYLGLYCEROL--SERINE O-PHOSPHATIDYLTRANSFERASE"/>
    <property type="match status" value="1"/>
</dbReference>
<dbReference type="CDD" id="cd09135">
    <property type="entry name" value="PLDc_PGS1_euk_1"/>
    <property type="match status" value="1"/>
</dbReference>
<dbReference type="GO" id="GO:0032049">
    <property type="term" value="P:cardiolipin biosynthetic process"/>
    <property type="evidence" value="ECO:0007669"/>
    <property type="project" value="InterPro"/>
</dbReference>
<comment type="subcellular location">
    <subcellularLocation>
        <location evidence="10">Mitochondrion</location>
    </subcellularLocation>
</comment>
<reference evidence="12 13" key="1">
    <citation type="submission" date="2014-11" db="EMBL/GenBank/DDBJ databases">
        <authorList>
            <person name="Zhu J."/>
            <person name="Qi W."/>
            <person name="Song R."/>
        </authorList>
    </citation>
    <scope>NUCLEOTIDE SEQUENCE [LARGE SCALE GENOMIC DNA]</scope>
</reference>
<comment type="catalytic activity">
    <reaction evidence="9 10">
        <text>a CDP-1,2-diacyl-sn-glycerol + sn-glycerol 3-phosphate = a 1,2-diacyl-sn-glycero-3-phospho-(1'-sn-glycero-3'-phosphate) + CMP + H(+)</text>
        <dbReference type="Rhea" id="RHEA:12593"/>
        <dbReference type="ChEBI" id="CHEBI:15378"/>
        <dbReference type="ChEBI" id="CHEBI:57597"/>
        <dbReference type="ChEBI" id="CHEBI:58332"/>
        <dbReference type="ChEBI" id="CHEBI:60110"/>
        <dbReference type="ChEBI" id="CHEBI:60377"/>
        <dbReference type="EC" id="2.7.8.5"/>
    </reaction>
</comment>
<dbReference type="GO" id="GO:0005739">
    <property type="term" value="C:mitochondrion"/>
    <property type="evidence" value="ECO:0007669"/>
    <property type="project" value="UniProtKB-SubCell"/>
</dbReference>
<keyword evidence="4 10" id="KW-0808">Transferase</keyword>
<accession>A0A0G4GA23</accession>
<evidence type="ECO:0000256" key="3">
    <source>
        <dbReference type="ARBA" id="ARBA00022516"/>
    </source>
</evidence>
<keyword evidence="10" id="KW-0067">ATP-binding</keyword>
<sequence>MASFFVHGRQICLLHSPQHFLLTLRHLFQTVKERAVISALYVGTGDPESAVIRDLLSACKARGRALQVDVLLDCLRGTRKDKTTEASSVNRLLPVLWSGQTRARVALFHTPLLSGPLKRVLPARINEVLGTLHVKVFIADDTAVLTGANLSTSYLTDRQDRYVVIRDASVADYLHQIVSSVSACSYQLEDNGDLLLPSSVPDPSQRPDDFAAYLGERLQPYQAVSTTGGRHGLPHWRTEDIPPHCRRADLTGPKTAALQSSLARVSFRLQAGFISPPIMDELTLLEEVLANAAESGQRVVLASGYLNPPTQLREALQKFAATRAEKGREGEGGKSSSSATAALSLVTAAPEANSFHNSRGLSFWIPAAYASAGADLLASLPAGSVTMREYCRPGWTFHSKGIWLYPPDSDKTFPRSSDRLPWATVCGSSNFSQRSSFRDLELSCFIETGEEELRKDMGKEVEALMGGDGDSDSGGFSRGVGVREMRGRCPGWLRWLVAKSRVGTLL</sequence>
<evidence type="ECO:0000256" key="7">
    <source>
        <dbReference type="ARBA" id="ARBA00023209"/>
    </source>
</evidence>
<feature type="domain" description="PLD phosphodiesterase" evidence="11">
    <location>
        <begin position="128"/>
        <end position="154"/>
    </location>
</feature>
<dbReference type="Proteomes" id="UP000041254">
    <property type="component" value="Unassembled WGS sequence"/>
</dbReference>
<protein>
    <recommendedName>
        <fullName evidence="10">CDP-diacylglycerol--glycerol-3-phosphate 3-phosphatidyltransferase</fullName>
        <ecNumber evidence="10">2.7.8.5</ecNumber>
    </recommendedName>
</protein>
<dbReference type="EMBL" id="CDMY01000603">
    <property type="protein sequence ID" value="CEM25795.1"/>
    <property type="molecule type" value="Genomic_DNA"/>
</dbReference>
<dbReference type="InterPro" id="IPR016270">
    <property type="entry name" value="PGS1"/>
</dbReference>
<dbReference type="PhylomeDB" id="A0A0G4GA23"/>
<dbReference type="InterPro" id="IPR001736">
    <property type="entry name" value="PLipase_D/transphosphatidylase"/>
</dbReference>
<keyword evidence="8 10" id="KW-1208">Phospholipid metabolism</keyword>
<evidence type="ECO:0000256" key="5">
    <source>
        <dbReference type="ARBA" id="ARBA00022737"/>
    </source>
</evidence>
<dbReference type="AlphaFoldDB" id="A0A0G4GA23"/>
<dbReference type="SUPFAM" id="SSF56024">
    <property type="entry name" value="Phospholipase D/nuclease"/>
    <property type="match status" value="1"/>
</dbReference>
<evidence type="ECO:0000313" key="12">
    <source>
        <dbReference type="EMBL" id="CEM25795.1"/>
    </source>
</evidence>
<dbReference type="VEuPathDB" id="CryptoDB:Vbra_9833"/>
<organism evidence="12 13">
    <name type="scientific">Vitrella brassicaformis (strain CCMP3155)</name>
    <dbReference type="NCBI Taxonomy" id="1169540"/>
    <lineage>
        <taxon>Eukaryota</taxon>
        <taxon>Sar</taxon>
        <taxon>Alveolata</taxon>
        <taxon>Colpodellida</taxon>
        <taxon>Vitrellaceae</taxon>
        <taxon>Vitrella</taxon>
    </lineage>
</organism>
<comment type="similarity">
    <text evidence="2 10">Belongs to the CDP-alcohol phosphatidyltransferase class-II family.</text>
</comment>
<evidence type="ECO:0000256" key="6">
    <source>
        <dbReference type="ARBA" id="ARBA00023098"/>
    </source>
</evidence>
<dbReference type="GO" id="GO:0005524">
    <property type="term" value="F:ATP binding"/>
    <property type="evidence" value="ECO:0007669"/>
    <property type="project" value="UniProtKB-KW"/>
</dbReference>
<evidence type="ECO:0000313" key="13">
    <source>
        <dbReference type="Proteomes" id="UP000041254"/>
    </source>
</evidence>
<dbReference type="InParanoid" id="A0A0G4GA23"/>
<dbReference type="Gene3D" id="3.30.870.10">
    <property type="entry name" value="Endonuclease Chain A"/>
    <property type="match status" value="2"/>
</dbReference>
<dbReference type="UniPathway" id="UPA00084">
    <property type="reaction ID" value="UER00503"/>
</dbReference>
<dbReference type="GO" id="GO:0008444">
    <property type="term" value="F:CDP-diacylglycerol-glycerol-3-phosphate 3-phosphatidyltransferase activity"/>
    <property type="evidence" value="ECO:0007669"/>
    <property type="project" value="UniProtKB-EC"/>
</dbReference>
<evidence type="ECO:0000259" key="11">
    <source>
        <dbReference type="PROSITE" id="PS50035"/>
    </source>
</evidence>
<keyword evidence="7 10" id="KW-0594">Phospholipid biosynthesis</keyword>
<dbReference type="OMA" id="HKCLAQC"/>
<keyword evidence="3 10" id="KW-0444">Lipid biosynthesis</keyword>
<name>A0A0G4GA23_VITBC</name>
<dbReference type="OrthoDB" id="10250191at2759"/>
<keyword evidence="10" id="KW-0547">Nucleotide-binding</keyword>
<evidence type="ECO:0000256" key="1">
    <source>
        <dbReference type="ARBA" id="ARBA00005042"/>
    </source>
</evidence>
<dbReference type="FunCoup" id="A0A0G4GA23">
    <property type="interactions" value="330"/>
</dbReference>
<evidence type="ECO:0000256" key="9">
    <source>
        <dbReference type="ARBA" id="ARBA00048586"/>
    </source>
</evidence>
<dbReference type="EC" id="2.7.8.5" evidence="10"/>
<keyword evidence="13" id="KW-1185">Reference proteome</keyword>
<dbReference type="PANTHER" id="PTHR12586:SF1">
    <property type="entry name" value="CDP-DIACYLGLYCEROL--GLYCEROL-3-PHOSPHATE 3-PHOSPHATIDYLTRANSFERASE, MITOCHONDRIAL"/>
    <property type="match status" value="1"/>
</dbReference>
<dbReference type="STRING" id="1169540.A0A0G4GA23"/>
<comment type="function">
    <text evidence="10">Functions in the biosynthesis of the anionic phospholipids phosphatidylglycerol and cardiolipin.</text>
</comment>
<evidence type="ECO:0000256" key="2">
    <source>
        <dbReference type="ARBA" id="ARBA00010682"/>
    </source>
</evidence>
<evidence type="ECO:0000256" key="4">
    <source>
        <dbReference type="ARBA" id="ARBA00022679"/>
    </source>
</evidence>
<gene>
    <name evidence="12" type="ORF">Vbra_9833</name>
</gene>
<dbReference type="CDD" id="cd09137">
    <property type="entry name" value="PLDc_PGS1_euk_2"/>
    <property type="match status" value="1"/>
</dbReference>
<dbReference type="PROSITE" id="PS50035">
    <property type="entry name" value="PLD"/>
    <property type="match status" value="1"/>
</dbReference>
<keyword evidence="10" id="KW-0496">Mitochondrion</keyword>